<comment type="caution">
    <text evidence="3">The sequence shown here is derived from an EMBL/GenBank/DDBJ whole genome shotgun (WGS) entry which is preliminary data.</text>
</comment>
<reference evidence="4" key="1">
    <citation type="journal article" date="2019" name="Int. J. Syst. Evol. Microbiol.">
        <title>The Global Catalogue of Microorganisms (GCM) 10K type strain sequencing project: providing services to taxonomists for standard genome sequencing and annotation.</title>
        <authorList>
            <consortium name="The Broad Institute Genomics Platform"/>
            <consortium name="The Broad Institute Genome Sequencing Center for Infectious Disease"/>
            <person name="Wu L."/>
            <person name="Ma J."/>
        </authorList>
    </citation>
    <scope>NUCLEOTIDE SEQUENCE [LARGE SCALE GENOMIC DNA]</scope>
    <source>
        <strain evidence="4">CGMCC 4.7241</strain>
    </source>
</reference>
<evidence type="ECO:0000313" key="4">
    <source>
        <dbReference type="Proteomes" id="UP001595699"/>
    </source>
</evidence>
<feature type="transmembrane region" description="Helical" evidence="1">
    <location>
        <begin position="483"/>
        <end position="502"/>
    </location>
</feature>
<evidence type="ECO:0000256" key="2">
    <source>
        <dbReference type="SAM" id="SignalP"/>
    </source>
</evidence>
<keyword evidence="2" id="KW-0732">Signal</keyword>
<feature type="transmembrane region" description="Helical" evidence="1">
    <location>
        <begin position="635"/>
        <end position="653"/>
    </location>
</feature>
<organism evidence="3 4">
    <name type="scientific">Tenggerimyces flavus</name>
    <dbReference type="NCBI Taxonomy" id="1708749"/>
    <lineage>
        <taxon>Bacteria</taxon>
        <taxon>Bacillati</taxon>
        <taxon>Actinomycetota</taxon>
        <taxon>Actinomycetes</taxon>
        <taxon>Propionibacteriales</taxon>
        <taxon>Nocardioidaceae</taxon>
        <taxon>Tenggerimyces</taxon>
    </lineage>
</organism>
<name>A0ABV7YJ12_9ACTN</name>
<keyword evidence="4" id="KW-1185">Reference proteome</keyword>
<feature type="transmembrane region" description="Helical" evidence="1">
    <location>
        <begin position="612"/>
        <end position="629"/>
    </location>
</feature>
<protein>
    <submittedName>
        <fullName evidence="3">Uncharacterized protein</fullName>
    </submittedName>
</protein>
<feature type="transmembrane region" description="Helical" evidence="1">
    <location>
        <begin position="514"/>
        <end position="534"/>
    </location>
</feature>
<gene>
    <name evidence="3" type="ORF">ACFOUW_24730</name>
</gene>
<feature type="transmembrane region" description="Helical" evidence="1">
    <location>
        <begin position="304"/>
        <end position="324"/>
    </location>
</feature>
<feature type="transmembrane region" description="Helical" evidence="1">
    <location>
        <begin position="360"/>
        <end position="378"/>
    </location>
</feature>
<keyword evidence="1" id="KW-1133">Transmembrane helix</keyword>
<sequence length="662" mass="68138">MRRIVVALVCTVLGVVAGTLPAAAADPAPVLVVGIAGLRWTDVTPEQTPNLSKLAGNAALGTVTVRAVHERACPLDGWLTLSAGRRAGGPQDCGELPDVVGGKVEGWPELVAAQQQFSYRATPGGWGEQVTCATAVGRGAAVALADRQGNVDRYVEEPSIDALDDCPLTVVDAGAIPAGSGREAAVKAADVRLGQALGATTRPTTVLVAGLSDEPNATGPALRVALATGRGFDTDYLTSHSTRWPGLVQLPDLRATVTELLALPKTDDEPNTQWENGKPRPEPAEAARELTGIDTAAQVLREQAIPLIAVIAAVVLLAFGAAVLRRSHLAAALGLLGAAFPVSAYAAGLIGWWRSDSPTRTAWIAVVVCALLVAALAYGARRALPHLRFVGPATVAAVTVVVLAADVITGSNLQHTTLLGSGVSPILAGRFFGFGNVAFSVFAASVLLLLGALATQVNGRLAKGGVVLGVGLLAVAVDGWPDWGADFGGVLALVPAVLLLAANVANIRLTPLRVILAGLAAVVVVGGIAVADWLRPAADRTHLGGFVQQILDGELWPALLRKLETSFGIAVAAGVLSLIAIPVFIAVFVTVFRPDWFRANGLIKAYESWPTLKPSLQAVVVAAIVGFALNDSGLVVPATMLMTALPLVVVASVSNGRVRERA</sequence>
<feature type="transmembrane region" description="Helical" evidence="1">
    <location>
        <begin position="431"/>
        <end position="454"/>
    </location>
</feature>
<feature type="transmembrane region" description="Helical" evidence="1">
    <location>
        <begin position="567"/>
        <end position="592"/>
    </location>
</feature>
<keyword evidence="1" id="KW-0472">Membrane</keyword>
<feature type="chain" id="PRO_5046163005" evidence="2">
    <location>
        <begin position="25"/>
        <end position="662"/>
    </location>
</feature>
<dbReference type="RefSeq" id="WP_205116098.1">
    <property type="nucleotide sequence ID" value="NZ_JAFBCM010000001.1"/>
</dbReference>
<proteinExistence type="predicted"/>
<feature type="transmembrane region" description="Helical" evidence="1">
    <location>
        <begin position="461"/>
        <end position="477"/>
    </location>
</feature>
<feature type="transmembrane region" description="Helical" evidence="1">
    <location>
        <begin position="390"/>
        <end position="411"/>
    </location>
</feature>
<keyword evidence="1" id="KW-0812">Transmembrane</keyword>
<dbReference type="EMBL" id="JBHRZH010000022">
    <property type="protein sequence ID" value="MFC3764063.1"/>
    <property type="molecule type" value="Genomic_DNA"/>
</dbReference>
<dbReference type="Proteomes" id="UP001595699">
    <property type="component" value="Unassembled WGS sequence"/>
</dbReference>
<evidence type="ECO:0000313" key="3">
    <source>
        <dbReference type="EMBL" id="MFC3764063.1"/>
    </source>
</evidence>
<feature type="transmembrane region" description="Helical" evidence="1">
    <location>
        <begin position="331"/>
        <end position="354"/>
    </location>
</feature>
<evidence type="ECO:0000256" key="1">
    <source>
        <dbReference type="SAM" id="Phobius"/>
    </source>
</evidence>
<accession>A0ABV7YJ12</accession>
<feature type="signal peptide" evidence="2">
    <location>
        <begin position="1"/>
        <end position="24"/>
    </location>
</feature>